<gene>
    <name evidence="2" type="ORF">ACFQ1S_43965</name>
</gene>
<name>A0ABW3MRC5_9PSEU</name>
<feature type="compositionally biased region" description="Basic and acidic residues" evidence="1">
    <location>
        <begin position="52"/>
        <end position="63"/>
    </location>
</feature>
<feature type="non-terminal residue" evidence="2">
    <location>
        <position position="63"/>
    </location>
</feature>
<protein>
    <submittedName>
        <fullName evidence="2">Uncharacterized protein</fullName>
    </submittedName>
</protein>
<comment type="caution">
    <text evidence="2">The sequence shown here is derived from an EMBL/GenBank/DDBJ whole genome shotgun (WGS) entry which is preliminary data.</text>
</comment>
<feature type="region of interest" description="Disordered" evidence="1">
    <location>
        <begin position="37"/>
        <end position="63"/>
    </location>
</feature>
<sequence>MPGEDRFGFSWFYSEASDFHLVVRSTQVVELAVPGPADQVSGSVAAGAGGSERVRHEPLSGQP</sequence>
<dbReference type="EMBL" id="JBHTIS010004081">
    <property type="protein sequence ID" value="MFD1052040.1"/>
    <property type="molecule type" value="Genomic_DNA"/>
</dbReference>
<keyword evidence="3" id="KW-1185">Reference proteome</keyword>
<dbReference type="Proteomes" id="UP001597045">
    <property type="component" value="Unassembled WGS sequence"/>
</dbReference>
<evidence type="ECO:0000313" key="3">
    <source>
        <dbReference type="Proteomes" id="UP001597045"/>
    </source>
</evidence>
<proteinExistence type="predicted"/>
<organism evidence="2 3">
    <name type="scientific">Kibdelosporangium lantanae</name>
    <dbReference type="NCBI Taxonomy" id="1497396"/>
    <lineage>
        <taxon>Bacteria</taxon>
        <taxon>Bacillati</taxon>
        <taxon>Actinomycetota</taxon>
        <taxon>Actinomycetes</taxon>
        <taxon>Pseudonocardiales</taxon>
        <taxon>Pseudonocardiaceae</taxon>
        <taxon>Kibdelosporangium</taxon>
    </lineage>
</organism>
<evidence type="ECO:0000313" key="2">
    <source>
        <dbReference type="EMBL" id="MFD1052040.1"/>
    </source>
</evidence>
<evidence type="ECO:0000256" key="1">
    <source>
        <dbReference type="SAM" id="MobiDB-lite"/>
    </source>
</evidence>
<accession>A0ABW3MRC5</accession>
<reference evidence="3" key="1">
    <citation type="journal article" date="2019" name="Int. J. Syst. Evol. Microbiol.">
        <title>The Global Catalogue of Microorganisms (GCM) 10K type strain sequencing project: providing services to taxonomists for standard genome sequencing and annotation.</title>
        <authorList>
            <consortium name="The Broad Institute Genomics Platform"/>
            <consortium name="The Broad Institute Genome Sequencing Center for Infectious Disease"/>
            <person name="Wu L."/>
            <person name="Ma J."/>
        </authorList>
    </citation>
    <scope>NUCLEOTIDE SEQUENCE [LARGE SCALE GENOMIC DNA]</scope>
    <source>
        <strain evidence="3">JCM 31486</strain>
    </source>
</reference>